<evidence type="ECO:0000259" key="8">
    <source>
        <dbReference type="PROSITE" id="PS50114"/>
    </source>
</evidence>
<keyword evidence="10" id="KW-1185">Reference proteome</keyword>
<dbReference type="GO" id="GO:0005634">
    <property type="term" value="C:nucleus"/>
    <property type="evidence" value="ECO:0007669"/>
    <property type="project" value="TreeGrafter"/>
</dbReference>
<dbReference type="InterPro" id="IPR013088">
    <property type="entry name" value="Znf_NHR/GATA"/>
</dbReference>
<dbReference type="SMART" id="SM00401">
    <property type="entry name" value="ZnF_GATA"/>
    <property type="match status" value="1"/>
</dbReference>
<dbReference type="InterPro" id="IPR051140">
    <property type="entry name" value="GATA_TF"/>
</dbReference>
<feature type="domain" description="GATA-type" evidence="8">
    <location>
        <begin position="211"/>
        <end position="247"/>
    </location>
</feature>
<evidence type="ECO:0000256" key="2">
    <source>
        <dbReference type="ARBA" id="ARBA00022723"/>
    </source>
</evidence>
<protein>
    <recommendedName>
        <fullName evidence="8">GATA-type domain-containing protein</fullName>
    </recommendedName>
</protein>
<evidence type="ECO:0000313" key="9">
    <source>
        <dbReference type="EMBL" id="KAJ4968484.1"/>
    </source>
</evidence>
<keyword evidence="5" id="KW-0010">Activator</keyword>
<dbReference type="PROSITE" id="PS50114">
    <property type="entry name" value="GATA_ZN_FINGER_2"/>
    <property type="match status" value="1"/>
</dbReference>
<evidence type="ECO:0000256" key="7">
    <source>
        <dbReference type="SAM" id="MobiDB-lite"/>
    </source>
</evidence>
<sequence length="294" mass="32902">MVSFGAGFFIEELLDFSSDIGEEDEEEDNKQRNSNNFTSKTTTTTTSNSNKALSSSTSLTLDCKLTNPTTHQNHEPQREAQNVLNIFDPDDHHSLPEFLEEELEWLNEDTFPAVETFDDIFPGKLSKVPKNESPVSVLESSSSSGNSGSGIMSCCGSLRPVPVRARSKRQRRKCSGFSDIWGQQWWWWSEPKNKNDGRAAAANATTIATPTTMVRKCWHCGAEKTPQWRAGPYGPKTLCNACGVRYKSGRLVPEYRPASSPSFSNELHSNSHRKILEMRKLKQKDLSTKSMDKG</sequence>
<evidence type="ECO:0000256" key="4">
    <source>
        <dbReference type="ARBA" id="ARBA00022833"/>
    </source>
</evidence>
<organism evidence="9 10">
    <name type="scientific">Protea cynaroides</name>
    <dbReference type="NCBI Taxonomy" id="273540"/>
    <lineage>
        <taxon>Eukaryota</taxon>
        <taxon>Viridiplantae</taxon>
        <taxon>Streptophyta</taxon>
        <taxon>Embryophyta</taxon>
        <taxon>Tracheophyta</taxon>
        <taxon>Spermatophyta</taxon>
        <taxon>Magnoliopsida</taxon>
        <taxon>Proteales</taxon>
        <taxon>Proteaceae</taxon>
        <taxon>Protea</taxon>
    </lineage>
</organism>
<keyword evidence="2" id="KW-0479">Metal-binding</keyword>
<evidence type="ECO:0000256" key="3">
    <source>
        <dbReference type="ARBA" id="ARBA00022771"/>
    </source>
</evidence>
<dbReference type="CDD" id="cd00202">
    <property type="entry name" value="ZnF_GATA"/>
    <property type="match status" value="1"/>
</dbReference>
<dbReference type="Pfam" id="PF00320">
    <property type="entry name" value="GATA"/>
    <property type="match status" value="1"/>
</dbReference>
<evidence type="ECO:0000313" key="10">
    <source>
        <dbReference type="Proteomes" id="UP001141806"/>
    </source>
</evidence>
<dbReference type="FunFam" id="3.30.50.10:FF:000018">
    <property type="entry name" value="GATA transcription factor"/>
    <property type="match status" value="1"/>
</dbReference>
<dbReference type="PANTHER" id="PTHR45658:SF42">
    <property type="entry name" value="GATA TRANSCRIPTION FACTOR 1"/>
    <property type="match status" value="1"/>
</dbReference>
<dbReference type="EMBL" id="JAMYWD010000006">
    <property type="protein sequence ID" value="KAJ4968484.1"/>
    <property type="molecule type" value="Genomic_DNA"/>
</dbReference>
<reference evidence="9" key="1">
    <citation type="journal article" date="2023" name="Plant J.">
        <title>The genome of the king protea, Protea cynaroides.</title>
        <authorList>
            <person name="Chang J."/>
            <person name="Duong T.A."/>
            <person name="Schoeman C."/>
            <person name="Ma X."/>
            <person name="Roodt D."/>
            <person name="Barker N."/>
            <person name="Li Z."/>
            <person name="Van de Peer Y."/>
            <person name="Mizrachi E."/>
        </authorList>
    </citation>
    <scope>NUCLEOTIDE SEQUENCE</scope>
    <source>
        <tissue evidence="9">Young leaves</tissue>
    </source>
</reference>
<accession>A0A9Q0KDP3</accession>
<evidence type="ECO:0000256" key="1">
    <source>
        <dbReference type="ARBA" id="ARBA00005694"/>
    </source>
</evidence>
<dbReference type="GO" id="GO:0006355">
    <property type="term" value="P:regulation of DNA-templated transcription"/>
    <property type="evidence" value="ECO:0007669"/>
    <property type="project" value="InterPro"/>
</dbReference>
<comment type="caution">
    <text evidence="9">The sequence shown here is derived from an EMBL/GenBank/DDBJ whole genome shotgun (WGS) entry which is preliminary data.</text>
</comment>
<name>A0A9Q0KDP3_9MAGN</name>
<dbReference type="AlphaFoldDB" id="A0A9Q0KDP3"/>
<dbReference type="GO" id="GO:0043565">
    <property type="term" value="F:sequence-specific DNA binding"/>
    <property type="evidence" value="ECO:0007669"/>
    <property type="project" value="InterPro"/>
</dbReference>
<dbReference type="GO" id="GO:0030154">
    <property type="term" value="P:cell differentiation"/>
    <property type="evidence" value="ECO:0007669"/>
    <property type="project" value="TreeGrafter"/>
</dbReference>
<dbReference type="SUPFAM" id="SSF57716">
    <property type="entry name" value="Glucocorticoid receptor-like (DNA-binding domain)"/>
    <property type="match status" value="1"/>
</dbReference>
<feature type="region of interest" description="Disordered" evidence="7">
    <location>
        <begin position="21"/>
        <end position="54"/>
    </location>
</feature>
<dbReference type="OrthoDB" id="2162994at2759"/>
<proteinExistence type="inferred from homology"/>
<keyword evidence="4" id="KW-0862">Zinc</keyword>
<dbReference type="GO" id="GO:0008270">
    <property type="term" value="F:zinc ion binding"/>
    <property type="evidence" value="ECO:0007669"/>
    <property type="project" value="UniProtKB-KW"/>
</dbReference>
<evidence type="ECO:0000256" key="6">
    <source>
        <dbReference type="PROSITE-ProRule" id="PRU00094"/>
    </source>
</evidence>
<comment type="similarity">
    <text evidence="1">Belongs to the type IV zinc-finger family. Class A subfamily.</text>
</comment>
<dbReference type="InterPro" id="IPR000679">
    <property type="entry name" value="Znf_GATA"/>
</dbReference>
<keyword evidence="3 6" id="KW-0863">Zinc-finger</keyword>
<dbReference type="Proteomes" id="UP001141806">
    <property type="component" value="Unassembled WGS sequence"/>
</dbReference>
<dbReference type="PANTHER" id="PTHR45658">
    <property type="entry name" value="GATA TRANSCRIPTION FACTOR"/>
    <property type="match status" value="1"/>
</dbReference>
<dbReference type="Gene3D" id="3.30.50.10">
    <property type="entry name" value="Erythroid Transcription Factor GATA-1, subunit A"/>
    <property type="match status" value="1"/>
</dbReference>
<feature type="compositionally biased region" description="Low complexity" evidence="7">
    <location>
        <begin position="33"/>
        <end position="54"/>
    </location>
</feature>
<gene>
    <name evidence="9" type="ORF">NE237_015185</name>
</gene>
<dbReference type="PROSITE" id="PS00344">
    <property type="entry name" value="GATA_ZN_FINGER_1"/>
    <property type="match status" value="1"/>
</dbReference>
<evidence type="ECO:0000256" key="5">
    <source>
        <dbReference type="ARBA" id="ARBA00023159"/>
    </source>
</evidence>